<accession>A0ACC2SC46</accession>
<evidence type="ECO:0000313" key="2">
    <source>
        <dbReference type="Proteomes" id="UP001165960"/>
    </source>
</evidence>
<keyword evidence="2" id="KW-1185">Reference proteome</keyword>
<dbReference type="EMBL" id="QTSX02005345">
    <property type="protein sequence ID" value="KAJ9059880.1"/>
    <property type="molecule type" value="Genomic_DNA"/>
</dbReference>
<reference evidence="1" key="1">
    <citation type="submission" date="2022-04" db="EMBL/GenBank/DDBJ databases">
        <title>Genome of the entomopathogenic fungus Entomophthora muscae.</title>
        <authorList>
            <person name="Elya C."/>
            <person name="Lovett B.R."/>
            <person name="Lee E."/>
            <person name="Macias A.M."/>
            <person name="Hajek A.E."/>
            <person name="De Bivort B.L."/>
            <person name="Kasson M.T."/>
            <person name="De Fine Licht H.H."/>
            <person name="Stajich J.E."/>
        </authorList>
    </citation>
    <scope>NUCLEOTIDE SEQUENCE</scope>
    <source>
        <strain evidence="1">Berkeley</strain>
    </source>
</reference>
<sequence>MATFRFSLLNSHFYIPTVNFATVADRSGAPNIADAKLWGAKLTKFGSNPGERVIQDAIQCNTGMASLTEVQKGKAGIIRGKYTLAAISNIPVDS</sequence>
<name>A0ACC2SC46_9FUNG</name>
<gene>
    <name evidence="1" type="ORF">DSO57_1036943</name>
</gene>
<proteinExistence type="predicted"/>
<comment type="caution">
    <text evidence="1">The sequence shown here is derived from an EMBL/GenBank/DDBJ whole genome shotgun (WGS) entry which is preliminary data.</text>
</comment>
<dbReference type="Proteomes" id="UP001165960">
    <property type="component" value="Unassembled WGS sequence"/>
</dbReference>
<evidence type="ECO:0000313" key="1">
    <source>
        <dbReference type="EMBL" id="KAJ9059880.1"/>
    </source>
</evidence>
<protein>
    <submittedName>
        <fullName evidence="1">Uncharacterized protein</fullName>
    </submittedName>
</protein>
<organism evidence="1 2">
    <name type="scientific">Entomophthora muscae</name>
    <dbReference type="NCBI Taxonomy" id="34485"/>
    <lineage>
        <taxon>Eukaryota</taxon>
        <taxon>Fungi</taxon>
        <taxon>Fungi incertae sedis</taxon>
        <taxon>Zoopagomycota</taxon>
        <taxon>Entomophthoromycotina</taxon>
        <taxon>Entomophthoromycetes</taxon>
        <taxon>Entomophthorales</taxon>
        <taxon>Entomophthoraceae</taxon>
        <taxon>Entomophthora</taxon>
    </lineage>
</organism>